<protein>
    <submittedName>
        <fullName evidence="1">Uncharacterized protein</fullName>
    </submittedName>
</protein>
<reference evidence="1" key="1">
    <citation type="submission" date="2020-04" db="EMBL/GenBank/DDBJ databases">
        <authorList>
            <person name="Chiriac C."/>
            <person name="Salcher M."/>
            <person name="Ghai R."/>
            <person name="Kavagutti S V."/>
        </authorList>
    </citation>
    <scope>NUCLEOTIDE SEQUENCE</scope>
</reference>
<dbReference type="EMBL" id="LR796189">
    <property type="protein sequence ID" value="CAB4125434.1"/>
    <property type="molecule type" value="Genomic_DNA"/>
</dbReference>
<gene>
    <name evidence="1" type="ORF">UFOVP53_137</name>
</gene>
<name>A0A6J5KSK6_9CAUD</name>
<accession>A0A6J5KSK6</accession>
<proteinExistence type="predicted"/>
<evidence type="ECO:0000313" key="1">
    <source>
        <dbReference type="EMBL" id="CAB4125434.1"/>
    </source>
</evidence>
<organism evidence="1">
    <name type="scientific">uncultured Caudovirales phage</name>
    <dbReference type="NCBI Taxonomy" id="2100421"/>
    <lineage>
        <taxon>Viruses</taxon>
        <taxon>Duplodnaviria</taxon>
        <taxon>Heunggongvirae</taxon>
        <taxon>Uroviricota</taxon>
        <taxon>Caudoviricetes</taxon>
        <taxon>Peduoviridae</taxon>
        <taxon>Maltschvirus</taxon>
        <taxon>Maltschvirus maltsch</taxon>
    </lineage>
</organism>
<sequence>MKYLIPLLLIPTLLLGSELKMLDLRYEEATGTNRSFEYEGKKKGELGLHFNYQLISFIDLDTTVNSKIDEHQFRYVELNPYLNIHLNKDITLYAKHRSGHCLDCTYTNISKFPNENGVGIKLVLFQN</sequence>